<dbReference type="EMBL" id="JAVIIS010000076">
    <property type="protein sequence ID" value="MDX8443675.1"/>
    <property type="molecule type" value="Genomic_DNA"/>
</dbReference>
<name>A0ABU4X8R5_9HYPH</name>
<protein>
    <submittedName>
        <fullName evidence="9">ABC transporter permease</fullName>
    </submittedName>
</protein>
<dbReference type="Pfam" id="PF00528">
    <property type="entry name" value="BPD_transp_1"/>
    <property type="match status" value="1"/>
</dbReference>
<keyword evidence="10" id="KW-1185">Reference proteome</keyword>
<dbReference type="PANTHER" id="PTHR43163:SF6">
    <property type="entry name" value="DIPEPTIDE TRANSPORT SYSTEM PERMEASE PROTEIN DPPB-RELATED"/>
    <property type="match status" value="1"/>
</dbReference>
<feature type="transmembrane region" description="Helical" evidence="7">
    <location>
        <begin position="242"/>
        <end position="264"/>
    </location>
</feature>
<gene>
    <name evidence="9" type="ORF">RFM51_29335</name>
</gene>
<keyword evidence="4 7" id="KW-0812">Transmembrane</keyword>
<feature type="transmembrane region" description="Helical" evidence="7">
    <location>
        <begin position="12"/>
        <end position="30"/>
    </location>
</feature>
<dbReference type="PANTHER" id="PTHR43163">
    <property type="entry name" value="DIPEPTIDE TRANSPORT SYSTEM PERMEASE PROTEIN DPPB-RELATED"/>
    <property type="match status" value="1"/>
</dbReference>
<proteinExistence type="inferred from homology"/>
<keyword evidence="5 7" id="KW-1133">Transmembrane helix</keyword>
<evidence type="ECO:0000259" key="8">
    <source>
        <dbReference type="PROSITE" id="PS50928"/>
    </source>
</evidence>
<dbReference type="CDD" id="cd06261">
    <property type="entry name" value="TM_PBP2"/>
    <property type="match status" value="1"/>
</dbReference>
<evidence type="ECO:0000313" key="9">
    <source>
        <dbReference type="EMBL" id="MDX8443675.1"/>
    </source>
</evidence>
<organism evidence="9 10">
    <name type="scientific">Mesorhizobium australafricanum</name>
    <dbReference type="NCBI Taxonomy" id="3072311"/>
    <lineage>
        <taxon>Bacteria</taxon>
        <taxon>Pseudomonadati</taxon>
        <taxon>Pseudomonadota</taxon>
        <taxon>Alphaproteobacteria</taxon>
        <taxon>Hyphomicrobiales</taxon>
        <taxon>Phyllobacteriaceae</taxon>
        <taxon>Mesorhizobium</taxon>
    </lineage>
</organism>
<reference evidence="9 10" key="1">
    <citation type="submission" date="2023-08" db="EMBL/GenBank/DDBJ databases">
        <title>Implementing the SeqCode for naming new Mesorhizobium species isolated from Vachellia karroo root nodules.</title>
        <authorList>
            <person name="Van Lill M."/>
        </authorList>
    </citation>
    <scope>NUCLEOTIDE SEQUENCE [LARGE SCALE GENOMIC DNA]</scope>
    <source>
        <strain evidence="9 10">VK3E</strain>
    </source>
</reference>
<dbReference type="RefSeq" id="WP_320217658.1">
    <property type="nucleotide sequence ID" value="NZ_JAVIIS010000076.1"/>
</dbReference>
<sequence length="318" mass="34692">MNSVARLVLRRLAIGIALLLVVSLLVFFAVELLPGDIAQALLGQSATPEAISTLREQMHLDQPAWLRYVHWLGGFVVGDLGKSLANGQDIAETVWQRLGNTIFLAAFTASISVPIALGLGILTATWRGSVFDRLANSFVLAAISTPEFFLAYILIGVLSVKMGLFPSISNINDGLPFWERLYRTVLPAITLTLVVTAHMMRMTRASIINILSTPYIEMAQLKGLRRSVIIVRHALSNSWVPIINVVVLNLAYLITGVVIVEVAFVYPGLGLLLVDSVSKRDVPVVQSCCMIFAATYMLLNLLADILSILANPRAQERG</sequence>
<keyword evidence="6 7" id="KW-0472">Membrane</keyword>
<dbReference type="PROSITE" id="PS50928">
    <property type="entry name" value="ABC_TM1"/>
    <property type="match status" value="1"/>
</dbReference>
<dbReference type="InterPro" id="IPR045621">
    <property type="entry name" value="BPD_transp_1_N"/>
</dbReference>
<dbReference type="InterPro" id="IPR000515">
    <property type="entry name" value="MetI-like"/>
</dbReference>
<evidence type="ECO:0000256" key="5">
    <source>
        <dbReference type="ARBA" id="ARBA00022989"/>
    </source>
</evidence>
<evidence type="ECO:0000256" key="6">
    <source>
        <dbReference type="ARBA" id="ARBA00023136"/>
    </source>
</evidence>
<dbReference type="Pfam" id="PF19300">
    <property type="entry name" value="BPD_transp_1_N"/>
    <property type="match status" value="1"/>
</dbReference>
<evidence type="ECO:0000313" key="10">
    <source>
        <dbReference type="Proteomes" id="UP001272097"/>
    </source>
</evidence>
<dbReference type="Proteomes" id="UP001272097">
    <property type="component" value="Unassembled WGS sequence"/>
</dbReference>
<evidence type="ECO:0000256" key="4">
    <source>
        <dbReference type="ARBA" id="ARBA00022692"/>
    </source>
</evidence>
<feature type="transmembrane region" description="Helical" evidence="7">
    <location>
        <begin position="138"/>
        <end position="160"/>
    </location>
</feature>
<dbReference type="InterPro" id="IPR035906">
    <property type="entry name" value="MetI-like_sf"/>
</dbReference>
<comment type="subcellular location">
    <subcellularLocation>
        <location evidence="1 7">Cell membrane</location>
        <topology evidence="1 7">Multi-pass membrane protein</topology>
    </subcellularLocation>
</comment>
<evidence type="ECO:0000256" key="7">
    <source>
        <dbReference type="RuleBase" id="RU363032"/>
    </source>
</evidence>
<feature type="transmembrane region" description="Helical" evidence="7">
    <location>
        <begin position="284"/>
        <end position="310"/>
    </location>
</feature>
<keyword evidence="3" id="KW-1003">Cell membrane</keyword>
<comment type="similarity">
    <text evidence="7">Belongs to the binding-protein-dependent transport system permease family.</text>
</comment>
<feature type="transmembrane region" description="Helical" evidence="7">
    <location>
        <begin position="180"/>
        <end position="200"/>
    </location>
</feature>
<feature type="transmembrane region" description="Helical" evidence="7">
    <location>
        <begin position="102"/>
        <end position="126"/>
    </location>
</feature>
<evidence type="ECO:0000256" key="2">
    <source>
        <dbReference type="ARBA" id="ARBA00022448"/>
    </source>
</evidence>
<feature type="domain" description="ABC transmembrane type-1" evidence="8">
    <location>
        <begin position="98"/>
        <end position="303"/>
    </location>
</feature>
<keyword evidence="2 7" id="KW-0813">Transport</keyword>
<comment type="caution">
    <text evidence="9">The sequence shown here is derived from an EMBL/GenBank/DDBJ whole genome shotgun (WGS) entry which is preliminary data.</text>
</comment>
<evidence type="ECO:0000256" key="1">
    <source>
        <dbReference type="ARBA" id="ARBA00004651"/>
    </source>
</evidence>
<evidence type="ECO:0000256" key="3">
    <source>
        <dbReference type="ARBA" id="ARBA00022475"/>
    </source>
</evidence>
<dbReference type="SUPFAM" id="SSF161098">
    <property type="entry name" value="MetI-like"/>
    <property type="match status" value="1"/>
</dbReference>
<dbReference type="Gene3D" id="1.10.3720.10">
    <property type="entry name" value="MetI-like"/>
    <property type="match status" value="1"/>
</dbReference>
<accession>A0ABU4X8R5</accession>